<dbReference type="GO" id="GO:0009252">
    <property type="term" value="P:peptidoglycan biosynthetic process"/>
    <property type="evidence" value="ECO:0007669"/>
    <property type="project" value="UniProtKB-KW"/>
</dbReference>
<dbReference type="InterPro" id="IPR036138">
    <property type="entry name" value="PBP_dimer_sf"/>
</dbReference>
<evidence type="ECO:0000256" key="4">
    <source>
        <dbReference type="ARBA" id="ARBA00022475"/>
    </source>
</evidence>
<keyword evidence="8" id="KW-0378">Hydrolase</keyword>
<dbReference type="SUPFAM" id="SSF56519">
    <property type="entry name" value="Penicillin binding protein dimerisation domain"/>
    <property type="match status" value="1"/>
</dbReference>
<dbReference type="NCBIfam" id="TIGR03423">
    <property type="entry name" value="pbp2_mrdA"/>
    <property type="match status" value="1"/>
</dbReference>
<keyword evidence="9" id="KW-0133">Cell shape</keyword>
<keyword evidence="6" id="KW-0645">Protease</keyword>
<comment type="caution">
    <text evidence="16">The sequence shown here is derived from an EMBL/GenBank/DDBJ whole genome shotgun (WGS) entry which is preliminary data.</text>
</comment>
<evidence type="ECO:0000313" key="17">
    <source>
        <dbReference type="Proteomes" id="UP000178602"/>
    </source>
</evidence>
<dbReference type="PANTHER" id="PTHR30627">
    <property type="entry name" value="PEPTIDOGLYCAN D,D-TRANSPEPTIDASE"/>
    <property type="match status" value="1"/>
</dbReference>
<keyword evidence="12" id="KW-0472">Membrane</keyword>
<protein>
    <submittedName>
        <fullName evidence="16">Penicillin-binding protein 2</fullName>
    </submittedName>
</protein>
<dbReference type="InterPro" id="IPR017790">
    <property type="entry name" value="Penicillin-binding_protein_2"/>
</dbReference>
<evidence type="ECO:0000256" key="12">
    <source>
        <dbReference type="ARBA" id="ARBA00023136"/>
    </source>
</evidence>
<dbReference type="GO" id="GO:0009002">
    <property type="term" value="F:serine-type D-Ala-D-Ala carboxypeptidase activity"/>
    <property type="evidence" value="ECO:0007669"/>
    <property type="project" value="InterPro"/>
</dbReference>
<organism evidence="16 17">
    <name type="scientific">candidate division WOR-1 bacterium RIFOXYC12_FULL_54_18</name>
    <dbReference type="NCBI Taxonomy" id="1802584"/>
    <lineage>
        <taxon>Bacteria</taxon>
        <taxon>Bacillati</taxon>
        <taxon>Saganbacteria</taxon>
    </lineage>
</organism>
<dbReference type="FunFam" id="3.40.710.10:FF:000024">
    <property type="entry name" value="Penicillin-binding protein 2"/>
    <property type="match status" value="1"/>
</dbReference>
<evidence type="ECO:0000256" key="13">
    <source>
        <dbReference type="ARBA" id="ARBA00023316"/>
    </source>
</evidence>
<keyword evidence="5" id="KW-0997">Cell inner membrane</keyword>
<dbReference type="GO" id="GO:0008658">
    <property type="term" value="F:penicillin binding"/>
    <property type="evidence" value="ECO:0007669"/>
    <property type="project" value="InterPro"/>
</dbReference>
<keyword evidence="4" id="KW-1003">Cell membrane</keyword>
<gene>
    <name evidence="16" type="ORF">A3K49_07650</name>
</gene>
<evidence type="ECO:0000313" key="16">
    <source>
        <dbReference type="EMBL" id="OGC28801.1"/>
    </source>
</evidence>
<evidence type="ECO:0000256" key="2">
    <source>
        <dbReference type="ARBA" id="ARBA00004236"/>
    </source>
</evidence>
<dbReference type="SUPFAM" id="SSF56601">
    <property type="entry name" value="beta-lactamase/transpeptidase-like"/>
    <property type="match status" value="1"/>
</dbReference>
<dbReference type="GO" id="GO:0071972">
    <property type="term" value="F:peptidoglycan L,D-transpeptidase activity"/>
    <property type="evidence" value="ECO:0007669"/>
    <property type="project" value="TreeGrafter"/>
</dbReference>
<dbReference type="InterPro" id="IPR001460">
    <property type="entry name" value="PCN-bd_Tpept"/>
</dbReference>
<sequence length="576" mass="64101">MNKDQALWLAITLAFLVIFGRLFQLQVIEGGKYRRLALENAAKTIPIYAPRGIIYDRVGKIIAQNQAVFSIQVMPQLLSDHDPERRDRVLKKLSAILGEEVKPIKRADRPILIKDNIDVKTAITVEELGKELKGVEVVVHPVRLYPYGKAASHLLGYVGEIEADELKRLKIEGYRLGDTIGKDGIEKIYDKLIRGKDGGKRIEVDVRGNPIRVLGSVNPAPGADVFTTIDIELQQAADVALGAKIGAVVVLDPRSGELLSLVSHPNYDPNIFVKQLESVEWEKLEKKRHPFMDRALAIYPPGSIFKAIVLTAALEKKVTEPKESFFCPGYYRINNRIARCWKESGHGRITAEDGLVNSCDIVFYELGRRLGPDLIAEYSRKYGLGERTGLDLPHEKIGLVPDTAWKKRALGEGWYEGDSINYGIGQGFLQVTPIQMAKVYGTIATGRQMRPYIVTEIRKKDGEALYQQGPKEVGVIPGNSETVKVVRDALREVVKRATGRAASVPGIPAAGKTGTAQNPGLPHAWFICYAPYDEPEIVIASFVEHGEHGDQSSAHVARDILKWYKENRLQKEYAEE</sequence>
<dbReference type="PANTHER" id="PTHR30627:SF2">
    <property type="entry name" value="PEPTIDOGLYCAN D,D-TRANSPEPTIDASE MRDA"/>
    <property type="match status" value="1"/>
</dbReference>
<dbReference type="InterPro" id="IPR050515">
    <property type="entry name" value="Beta-lactam/transpept"/>
</dbReference>
<evidence type="ECO:0000256" key="5">
    <source>
        <dbReference type="ARBA" id="ARBA00022519"/>
    </source>
</evidence>
<dbReference type="Proteomes" id="UP000178602">
    <property type="component" value="Unassembled WGS sequence"/>
</dbReference>
<dbReference type="GO" id="GO:0008360">
    <property type="term" value="P:regulation of cell shape"/>
    <property type="evidence" value="ECO:0007669"/>
    <property type="project" value="UniProtKB-KW"/>
</dbReference>
<keyword evidence="10" id="KW-0573">Peptidoglycan synthesis</keyword>
<dbReference type="Pfam" id="PF00905">
    <property type="entry name" value="Transpeptidase"/>
    <property type="match status" value="1"/>
</dbReference>
<comment type="subcellular location">
    <subcellularLocation>
        <location evidence="2">Cell membrane</location>
    </subcellularLocation>
    <subcellularLocation>
        <location evidence="1">Membrane</location>
        <topology evidence="1">Single-pass membrane protein</topology>
    </subcellularLocation>
</comment>
<dbReference type="Pfam" id="PF03717">
    <property type="entry name" value="PBP_dimer"/>
    <property type="match status" value="1"/>
</dbReference>
<keyword evidence="13" id="KW-0961">Cell wall biogenesis/degradation</keyword>
<evidence type="ECO:0000256" key="7">
    <source>
        <dbReference type="ARBA" id="ARBA00022692"/>
    </source>
</evidence>
<evidence type="ECO:0000256" key="11">
    <source>
        <dbReference type="ARBA" id="ARBA00022989"/>
    </source>
</evidence>
<dbReference type="InterPro" id="IPR012338">
    <property type="entry name" value="Beta-lactam/transpept-like"/>
</dbReference>
<dbReference type="Gene3D" id="3.40.710.10">
    <property type="entry name" value="DD-peptidase/beta-lactamase superfamily"/>
    <property type="match status" value="1"/>
</dbReference>
<dbReference type="EMBL" id="MEUG01000001">
    <property type="protein sequence ID" value="OGC28801.1"/>
    <property type="molecule type" value="Genomic_DNA"/>
</dbReference>
<dbReference type="Gene3D" id="3.90.1310.10">
    <property type="entry name" value="Penicillin-binding protein 2a (Domain 2)"/>
    <property type="match status" value="1"/>
</dbReference>
<dbReference type="InterPro" id="IPR005311">
    <property type="entry name" value="PBP_dimer"/>
</dbReference>
<comment type="similarity">
    <text evidence="3">Belongs to the transpeptidase family.</text>
</comment>
<dbReference type="GO" id="GO:0071555">
    <property type="term" value="P:cell wall organization"/>
    <property type="evidence" value="ECO:0007669"/>
    <property type="project" value="UniProtKB-KW"/>
</dbReference>
<evidence type="ECO:0000259" key="15">
    <source>
        <dbReference type="Pfam" id="PF03717"/>
    </source>
</evidence>
<reference evidence="16 17" key="1">
    <citation type="journal article" date="2016" name="Nat. Commun.">
        <title>Thousands of microbial genomes shed light on interconnected biogeochemical processes in an aquifer system.</title>
        <authorList>
            <person name="Anantharaman K."/>
            <person name="Brown C.T."/>
            <person name="Hug L.A."/>
            <person name="Sharon I."/>
            <person name="Castelle C.J."/>
            <person name="Probst A.J."/>
            <person name="Thomas B.C."/>
            <person name="Singh A."/>
            <person name="Wilkins M.J."/>
            <person name="Karaoz U."/>
            <person name="Brodie E.L."/>
            <person name="Williams K.H."/>
            <person name="Hubbard S.S."/>
            <person name="Banfield J.F."/>
        </authorList>
    </citation>
    <scope>NUCLEOTIDE SEQUENCE [LARGE SCALE GENOMIC DNA]</scope>
</reference>
<feature type="domain" description="Penicillin-binding protein transpeptidase" evidence="14">
    <location>
        <begin position="246"/>
        <end position="562"/>
    </location>
</feature>
<evidence type="ECO:0000259" key="14">
    <source>
        <dbReference type="Pfam" id="PF00905"/>
    </source>
</evidence>
<accession>A0A1F4T7M9</accession>
<dbReference type="GO" id="GO:0005886">
    <property type="term" value="C:plasma membrane"/>
    <property type="evidence" value="ECO:0007669"/>
    <property type="project" value="UniProtKB-SubCell"/>
</dbReference>
<proteinExistence type="inferred from homology"/>
<keyword evidence="7" id="KW-0812">Transmembrane</keyword>
<evidence type="ECO:0000256" key="6">
    <source>
        <dbReference type="ARBA" id="ARBA00022670"/>
    </source>
</evidence>
<dbReference type="GO" id="GO:0006508">
    <property type="term" value="P:proteolysis"/>
    <property type="evidence" value="ECO:0007669"/>
    <property type="project" value="UniProtKB-KW"/>
</dbReference>
<evidence type="ECO:0000256" key="10">
    <source>
        <dbReference type="ARBA" id="ARBA00022984"/>
    </source>
</evidence>
<evidence type="ECO:0000256" key="9">
    <source>
        <dbReference type="ARBA" id="ARBA00022960"/>
    </source>
</evidence>
<dbReference type="AlphaFoldDB" id="A0A1F4T7M9"/>
<keyword evidence="11" id="KW-1133">Transmembrane helix</keyword>
<feature type="domain" description="Penicillin-binding protein dimerisation" evidence="15">
    <location>
        <begin position="47"/>
        <end position="213"/>
    </location>
</feature>
<name>A0A1F4T7M9_UNCSA</name>
<evidence type="ECO:0000256" key="3">
    <source>
        <dbReference type="ARBA" id="ARBA00007171"/>
    </source>
</evidence>
<evidence type="ECO:0000256" key="8">
    <source>
        <dbReference type="ARBA" id="ARBA00022801"/>
    </source>
</evidence>
<evidence type="ECO:0000256" key="1">
    <source>
        <dbReference type="ARBA" id="ARBA00004167"/>
    </source>
</evidence>
<dbReference type="Gene3D" id="3.30.1390.30">
    <property type="entry name" value="Penicillin-binding protein 2a, domain 3"/>
    <property type="match status" value="1"/>
</dbReference>